<gene>
    <name evidence="7" type="ORF">GKR67_07700</name>
</gene>
<keyword evidence="4 5" id="KW-0472">Membrane</keyword>
<feature type="transmembrane region" description="Helical" evidence="5">
    <location>
        <begin position="198"/>
        <end position="214"/>
    </location>
</feature>
<dbReference type="AlphaFoldDB" id="A0AAW9VA13"/>
<evidence type="ECO:0000256" key="5">
    <source>
        <dbReference type="SAM" id="Phobius"/>
    </source>
</evidence>
<proteinExistence type="predicted"/>
<feature type="transmembrane region" description="Helical" evidence="5">
    <location>
        <begin position="223"/>
        <end position="243"/>
    </location>
</feature>
<organism evidence="7 8">
    <name type="scientific">Providencia alcalifaciens</name>
    <dbReference type="NCBI Taxonomy" id="126385"/>
    <lineage>
        <taxon>Bacteria</taxon>
        <taxon>Pseudomonadati</taxon>
        <taxon>Pseudomonadota</taxon>
        <taxon>Gammaproteobacteria</taxon>
        <taxon>Enterobacterales</taxon>
        <taxon>Morganellaceae</taxon>
        <taxon>Providencia</taxon>
    </lineage>
</organism>
<evidence type="ECO:0000313" key="8">
    <source>
        <dbReference type="Proteomes" id="UP000449944"/>
    </source>
</evidence>
<evidence type="ECO:0000259" key="6">
    <source>
        <dbReference type="Pfam" id="PF04932"/>
    </source>
</evidence>
<evidence type="ECO:0000313" key="7">
    <source>
        <dbReference type="EMBL" id="MTC34497.1"/>
    </source>
</evidence>
<dbReference type="GO" id="GO:0016020">
    <property type="term" value="C:membrane"/>
    <property type="evidence" value="ECO:0007669"/>
    <property type="project" value="UniProtKB-SubCell"/>
</dbReference>
<sequence length="400" mass="45382">MLGLCFIAILLLPFKPDITSKIFNFAGILSVLIFLSSPKVYLKNKIVIVAIPLFLIGITHLIWVELYKTSDTIYRNVYHGYFQMGKIALFGSFILLITHNALKNILISKLHLITATISQISILGYTVYQEFYLHIPRVELAFHNASNATGAAYAMIFLSLYAQFIFLSYCSRIKYYLYSLSILITFFCVVLTETRAGILLYPVISLCIFFLYFRQNKNLKLKFVLFPIIAALIICAIFSETIIQRMQSASNEIIAYIKNDSTSTSVGDRLSMIQTGFYASNGFLWQSAEERNSKIIELAKNDKRFAGAIEHMQAHLHNDLMEELSTKGWINGVLLILLFYFAIFAYGYKQAKNPFILGFTFVLIGLGLSDTLIISTQVSLSWILVLILMTSCFSSRLKLS</sequence>
<evidence type="ECO:0000256" key="3">
    <source>
        <dbReference type="ARBA" id="ARBA00022989"/>
    </source>
</evidence>
<evidence type="ECO:0000256" key="1">
    <source>
        <dbReference type="ARBA" id="ARBA00004141"/>
    </source>
</evidence>
<reference evidence="7 8" key="1">
    <citation type="submission" date="2019-10" db="EMBL/GenBank/DDBJ databases">
        <title>Comparative genomic analysis of Providencia.</title>
        <authorList>
            <person name="Yuan C."/>
            <person name="Wei Y."/>
            <person name="Yin Z."/>
        </authorList>
    </citation>
    <scope>NUCLEOTIDE SEQUENCE [LARGE SCALE GENOMIC DNA]</scope>
    <source>
        <strain evidence="8">wls1934</strain>
    </source>
</reference>
<evidence type="ECO:0000256" key="4">
    <source>
        <dbReference type="ARBA" id="ARBA00023136"/>
    </source>
</evidence>
<keyword evidence="2 5" id="KW-0812">Transmembrane</keyword>
<keyword evidence="3 5" id="KW-1133">Transmembrane helix</keyword>
<name>A0AAW9VA13_9GAMM</name>
<feature type="transmembrane region" description="Helical" evidence="5">
    <location>
        <begin position="175"/>
        <end position="192"/>
    </location>
</feature>
<comment type="subcellular location">
    <subcellularLocation>
        <location evidence="1">Membrane</location>
        <topology evidence="1">Multi-pass membrane protein</topology>
    </subcellularLocation>
</comment>
<comment type="caution">
    <text evidence="7">The sequence shown here is derived from an EMBL/GenBank/DDBJ whole genome shotgun (WGS) entry which is preliminary data.</text>
</comment>
<feature type="transmembrane region" description="Helical" evidence="5">
    <location>
        <begin position="47"/>
        <end position="66"/>
    </location>
</feature>
<feature type="transmembrane region" description="Helical" evidence="5">
    <location>
        <begin position="26"/>
        <end position="42"/>
    </location>
</feature>
<accession>A0AAW9VA13</accession>
<feature type="transmembrane region" description="Helical" evidence="5">
    <location>
        <begin position="110"/>
        <end position="128"/>
    </location>
</feature>
<dbReference type="PANTHER" id="PTHR37422:SF17">
    <property type="entry name" value="O-ANTIGEN LIGASE"/>
    <property type="match status" value="1"/>
</dbReference>
<evidence type="ECO:0000256" key="2">
    <source>
        <dbReference type="ARBA" id="ARBA00022692"/>
    </source>
</evidence>
<feature type="domain" description="O-antigen ligase-related" evidence="6">
    <location>
        <begin position="181"/>
        <end position="335"/>
    </location>
</feature>
<feature type="transmembrane region" description="Helical" evidence="5">
    <location>
        <begin position="329"/>
        <end position="348"/>
    </location>
</feature>
<feature type="transmembrane region" description="Helical" evidence="5">
    <location>
        <begin position="355"/>
        <end position="374"/>
    </location>
</feature>
<protein>
    <submittedName>
        <fullName evidence="7">O-antigen polymerase</fullName>
    </submittedName>
</protein>
<feature type="transmembrane region" description="Helical" evidence="5">
    <location>
        <begin position="78"/>
        <end position="98"/>
    </location>
</feature>
<feature type="transmembrane region" description="Helical" evidence="5">
    <location>
        <begin position="380"/>
        <end position="399"/>
    </location>
</feature>
<feature type="transmembrane region" description="Helical" evidence="5">
    <location>
        <begin position="148"/>
        <end position="168"/>
    </location>
</feature>
<dbReference type="Proteomes" id="UP000449944">
    <property type="component" value="Unassembled WGS sequence"/>
</dbReference>
<dbReference type="PANTHER" id="PTHR37422">
    <property type="entry name" value="TEICHURONIC ACID BIOSYNTHESIS PROTEIN TUAE"/>
    <property type="match status" value="1"/>
</dbReference>
<dbReference type="InterPro" id="IPR007016">
    <property type="entry name" value="O-antigen_ligase-rel_domated"/>
</dbReference>
<dbReference type="InterPro" id="IPR051533">
    <property type="entry name" value="WaaL-like"/>
</dbReference>
<dbReference type="EMBL" id="WLUB01000026">
    <property type="protein sequence ID" value="MTC34497.1"/>
    <property type="molecule type" value="Genomic_DNA"/>
</dbReference>
<dbReference type="Pfam" id="PF04932">
    <property type="entry name" value="Wzy_C"/>
    <property type="match status" value="1"/>
</dbReference>